<evidence type="ECO:0000313" key="2">
    <source>
        <dbReference type="EMBL" id="JAA65473.1"/>
    </source>
</evidence>
<keyword evidence="1" id="KW-0732">Signal</keyword>
<proteinExistence type="evidence at transcript level"/>
<feature type="signal peptide" evidence="1">
    <location>
        <begin position="1"/>
        <end position="20"/>
    </location>
</feature>
<reference evidence="2" key="1">
    <citation type="submission" date="2012-12" db="EMBL/GenBank/DDBJ databases">
        <title>Identification and characterization of a phenylalanine ammonia-lyase gene family in Isatis indigotica Fort.</title>
        <authorList>
            <person name="Liu Q."/>
            <person name="Chen J."/>
            <person name="Zhou X."/>
            <person name="Di P."/>
            <person name="Xiao Y."/>
            <person name="Xuan H."/>
            <person name="Zhang L."/>
            <person name="Chen W."/>
        </authorList>
    </citation>
    <scope>NUCLEOTIDE SEQUENCE</scope>
    <source>
        <tissue evidence="2">Salivary gland</tissue>
    </source>
</reference>
<feature type="chain" id="PRO_5005515799" evidence="1">
    <location>
        <begin position="21"/>
        <end position="182"/>
    </location>
</feature>
<name>A0A0K8R3K7_IXORI</name>
<organism evidence="2">
    <name type="scientific">Ixodes ricinus</name>
    <name type="common">Common tick</name>
    <name type="synonym">Acarus ricinus</name>
    <dbReference type="NCBI Taxonomy" id="34613"/>
    <lineage>
        <taxon>Eukaryota</taxon>
        <taxon>Metazoa</taxon>
        <taxon>Ecdysozoa</taxon>
        <taxon>Arthropoda</taxon>
        <taxon>Chelicerata</taxon>
        <taxon>Arachnida</taxon>
        <taxon>Acari</taxon>
        <taxon>Parasitiformes</taxon>
        <taxon>Ixodida</taxon>
        <taxon>Ixodoidea</taxon>
        <taxon>Ixodidae</taxon>
        <taxon>Ixodinae</taxon>
        <taxon>Ixodes</taxon>
    </lineage>
</organism>
<evidence type="ECO:0000256" key="1">
    <source>
        <dbReference type="SAM" id="SignalP"/>
    </source>
</evidence>
<sequence length="182" mass="20840">MLPATFLGVFIACFAGEITCDLLHQSIKNCNDNEFHEPGYARGCMYDCTTGNGETHIQKKAYANATVCVEFEGDDYTKLDHVGVCFSGVCRDHKERCPDCTESDLEKRWSRLPELAGEFHRCPDRNQSTPVESCLYICKDIHEEVGKEGYFYGIYKDGNRCTEQTKIKRKTKRKRNKRKGQT</sequence>
<protein>
    <submittedName>
        <fullName evidence="2">Putative basic tail protein</fullName>
    </submittedName>
</protein>
<dbReference type="AlphaFoldDB" id="A0A0K8R3K7"/>
<dbReference type="EMBL" id="GADI01008335">
    <property type="protein sequence ID" value="JAA65473.1"/>
    <property type="molecule type" value="mRNA"/>
</dbReference>
<accession>A0A0K8R3K7</accession>